<keyword evidence="12" id="KW-1185">Reference proteome</keyword>
<dbReference type="InterPro" id="IPR016177">
    <property type="entry name" value="DNA-bd_dom_sf"/>
</dbReference>
<evidence type="ECO:0000256" key="6">
    <source>
        <dbReference type="ARBA" id="ARBA00023163"/>
    </source>
</evidence>
<keyword evidence="5" id="KW-0010">Activator</keyword>
<evidence type="ECO:0000256" key="9">
    <source>
        <dbReference type="SAM" id="MobiDB-lite"/>
    </source>
</evidence>
<dbReference type="PANTHER" id="PTHR32467">
    <property type="entry name" value="AP2-LIKE ETHYLENE-RESPONSIVE TRANSCRIPTION FACTOR"/>
    <property type="match status" value="1"/>
</dbReference>
<keyword evidence="3" id="KW-0805">Transcription regulation</keyword>
<evidence type="ECO:0000256" key="3">
    <source>
        <dbReference type="ARBA" id="ARBA00023015"/>
    </source>
</evidence>
<comment type="subcellular location">
    <subcellularLocation>
        <location evidence="1">Nucleus</location>
    </subcellularLocation>
</comment>
<evidence type="ECO:0000259" key="10">
    <source>
        <dbReference type="PROSITE" id="PS51032"/>
    </source>
</evidence>
<evidence type="ECO:0000256" key="8">
    <source>
        <dbReference type="ARBA" id="ARBA00037973"/>
    </source>
</evidence>
<comment type="similarity">
    <text evidence="8">Belongs to the AP2/ERF transcription factor family. AP2 subfamily.</text>
</comment>
<dbReference type="GO" id="GO:0005634">
    <property type="term" value="C:nucleus"/>
    <property type="evidence" value="ECO:0007669"/>
    <property type="project" value="UniProtKB-SubCell"/>
</dbReference>
<dbReference type="Proteomes" id="UP001154282">
    <property type="component" value="Unassembled WGS sequence"/>
</dbReference>
<keyword evidence="4" id="KW-0238">DNA-binding</keyword>
<evidence type="ECO:0000256" key="5">
    <source>
        <dbReference type="ARBA" id="ARBA00023159"/>
    </source>
</evidence>
<dbReference type="InterPro" id="IPR036955">
    <property type="entry name" value="AP2/ERF_dom_sf"/>
</dbReference>
<feature type="domain" description="AP2/ERF" evidence="10">
    <location>
        <begin position="243"/>
        <end position="301"/>
    </location>
</feature>
<dbReference type="GO" id="GO:0003700">
    <property type="term" value="F:DNA-binding transcription factor activity"/>
    <property type="evidence" value="ECO:0007669"/>
    <property type="project" value="InterPro"/>
</dbReference>
<name>A0AAV0M6C7_9ROSI</name>
<dbReference type="EMBL" id="CAMGYJ010000007">
    <property type="protein sequence ID" value="CAI0442287.1"/>
    <property type="molecule type" value="Genomic_DNA"/>
</dbReference>
<evidence type="ECO:0000256" key="7">
    <source>
        <dbReference type="ARBA" id="ARBA00023242"/>
    </source>
</evidence>
<dbReference type="GO" id="GO:0003677">
    <property type="term" value="F:DNA binding"/>
    <property type="evidence" value="ECO:0007669"/>
    <property type="project" value="UniProtKB-KW"/>
</dbReference>
<evidence type="ECO:0000313" key="11">
    <source>
        <dbReference type="EMBL" id="CAI0442287.1"/>
    </source>
</evidence>
<dbReference type="CDD" id="cd00018">
    <property type="entry name" value="AP2"/>
    <property type="match status" value="2"/>
</dbReference>
<dbReference type="SUPFAM" id="SSF54171">
    <property type="entry name" value="DNA-binding domain"/>
    <property type="match status" value="2"/>
</dbReference>
<dbReference type="Gene3D" id="3.30.730.10">
    <property type="entry name" value="AP2/ERF domain"/>
    <property type="match status" value="2"/>
</dbReference>
<dbReference type="PRINTS" id="PR00367">
    <property type="entry name" value="ETHRSPELEMNT"/>
</dbReference>
<protein>
    <recommendedName>
        <fullName evidence="10">AP2/ERF domain-containing protein</fullName>
    </recommendedName>
</protein>
<evidence type="ECO:0000256" key="2">
    <source>
        <dbReference type="ARBA" id="ARBA00022737"/>
    </source>
</evidence>
<dbReference type="PROSITE" id="PS51032">
    <property type="entry name" value="AP2_ERF"/>
    <property type="match status" value="2"/>
</dbReference>
<keyword evidence="2" id="KW-0677">Repeat</keyword>
<dbReference type="Pfam" id="PF00847">
    <property type="entry name" value="AP2"/>
    <property type="match status" value="2"/>
</dbReference>
<dbReference type="AlphaFoldDB" id="A0AAV0M6C7"/>
<dbReference type="PANTHER" id="PTHR32467:SF97">
    <property type="entry name" value="ETHYLENE-RESPONSIVE TRANSCRIPTION FACTOR WRI1"/>
    <property type="match status" value="1"/>
</dbReference>
<dbReference type="FunFam" id="3.30.730.10:FF:000004">
    <property type="entry name" value="AP2-like ethylene-responsive transcription factor"/>
    <property type="match status" value="1"/>
</dbReference>
<feature type="domain" description="AP2/ERF" evidence="10">
    <location>
        <begin position="140"/>
        <end position="206"/>
    </location>
</feature>
<feature type="region of interest" description="Disordered" evidence="9">
    <location>
        <begin position="317"/>
        <end position="366"/>
    </location>
</feature>
<evidence type="ECO:0000313" key="12">
    <source>
        <dbReference type="Proteomes" id="UP001154282"/>
    </source>
</evidence>
<keyword evidence="6" id="KW-0804">Transcription</keyword>
<keyword evidence="7" id="KW-0539">Nucleus</keyword>
<evidence type="ECO:0000256" key="4">
    <source>
        <dbReference type="ARBA" id="ARBA00023125"/>
    </source>
</evidence>
<proteinExistence type="inferred from homology"/>
<feature type="compositionally biased region" description="Pro residues" evidence="9">
    <location>
        <begin position="351"/>
        <end position="360"/>
    </location>
</feature>
<gene>
    <name evidence="11" type="ORF">LITE_LOCUS27208</name>
</gene>
<feature type="region of interest" description="Disordered" evidence="9">
    <location>
        <begin position="80"/>
        <end position="142"/>
    </location>
</feature>
<evidence type="ECO:0000256" key="1">
    <source>
        <dbReference type="ARBA" id="ARBA00004123"/>
    </source>
</evidence>
<dbReference type="FunFam" id="3.30.730.10:FF:000002">
    <property type="entry name" value="AP2-like ethylene-responsive transcription factor"/>
    <property type="match status" value="1"/>
</dbReference>
<dbReference type="SMART" id="SM00380">
    <property type="entry name" value="AP2"/>
    <property type="match status" value="2"/>
</dbReference>
<sequence length="430" mass="46659">MAMASTKMKKRPRLLPPSSSTSSLSSSSSSSTVTAAAAAASSSSSPCSPSSSCCSSSSPCFSCGTTAINLDNTHESRLELEAQKQQQQQQELVPKSRRRRRTRSSSKADDRQIKKESNDDDKRGTLPLPPPHPPGRRSSVFRGVTRHRWTGRFEAHLWDKSSWNNKHSKKGRQATAGAYDDEEAAARTYDLAALKYWGPATTLNFPAEGYYSKEVEEMEKVSREEYLASLRRRSSGFSRGVSKYRGVARHHHNGRWEARIGRVLGNKYLYLGTFDTQEEAAEAYDLAALEYRGANAVTNFDAAIYLDRLRSKGLNVDQFIHPSPSPSPSAAAGSEAPAAGEVQPSPASSSPLPPLPPPEMLPSCAATAGNDDDSMIAIEELPDLDRCDVLLSGWSLTAGCAGLLPELFDDGGGFRLEDIDYLVFDGGICG</sequence>
<organism evidence="11 12">
    <name type="scientific">Linum tenue</name>
    <dbReference type="NCBI Taxonomy" id="586396"/>
    <lineage>
        <taxon>Eukaryota</taxon>
        <taxon>Viridiplantae</taxon>
        <taxon>Streptophyta</taxon>
        <taxon>Embryophyta</taxon>
        <taxon>Tracheophyta</taxon>
        <taxon>Spermatophyta</taxon>
        <taxon>Magnoliopsida</taxon>
        <taxon>eudicotyledons</taxon>
        <taxon>Gunneridae</taxon>
        <taxon>Pentapetalae</taxon>
        <taxon>rosids</taxon>
        <taxon>fabids</taxon>
        <taxon>Malpighiales</taxon>
        <taxon>Linaceae</taxon>
        <taxon>Linum</taxon>
    </lineage>
</organism>
<feature type="compositionally biased region" description="Low complexity" evidence="9">
    <location>
        <begin position="83"/>
        <end position="92"/>
    </location>
</feature>
<feature type="region of interest" description="Disordered" evidence="9">
    <location>
        <begin position="1"/>
        <end position="59"/>
    </location>
</feature>
<reference evidence="11" key="1">
    <citation type="submission" date="2022-08" db="EMBL/GenBank/DDBJ databases">
        <authorList>
            <person name="Gutierrez-Valencia J."/>
        </authorList>
    </citation>
    <scope>NUCLEOTIDE SEQUENCE</scope>
</reference>
<comment type="caution">
    <text evidence="11">The sequence shown here is derived from an EMBL/GenBank/DDBJ whole genome shotgun (WGS) entry which is preliminary data.</text>
</comment>
<dbReference type="InterPro" id="IPR001471">
    <property type="entry name" value="AP2/ERF_dom"/>
</dbReference>
<accession>A0AAV0M6C7</accession>
<feature type="compositionally biased region" description="Basic residues" evidence="9">
    <location>
        <begin position="95"/>
        <end position="104"/>
    </location>
</feature>
<feature type="compositionally biased region" description="Basic and acidic residues" evidence="9">
    <location>
        <begin position="106"/>
        <end position="124"/>
    </location>
</feature>
<feature type="compositionally biased region" description="Low complexity" evidence="9">
    <location>
        <begin position="16"/>
        <end position="59"/>
    </location>
</feature>
<feature type="compositionally biased region" description="Low complexity" evidence="9">
    <location>
        <begin position="328"/>
        <end position="350"/>
    </location>
</feature>